<comment type="caution">
    <text evidence="1">The sequence shown here is derived from an EMBL/GenBank/DDBJ whole genome shotgun (WGS) entry which is preliminary data.</text>
</comment>
<accession>A0AAV4U1A2</accession>
<organism evidence="1 2">
    <name type="scientific">Caerostris extrusa</name>
    <name type="common">Bark spider</name>
    <name type="synonym">Caerostris bankana</name>
    <dbReference type="NCBI Taxonomy" id="172846"/>
    <lineage>
        <taxon>Eukaryota</taxon>
        <taxon>Metazoa</taxon>
        <taxon>Ecdysozoa</taxon>
        <taxon>Arthropoda</taxon>
        <taxon>Chelicerata</taxon>
        <taxon>Arachnida</taxon>
        <taxon>Araneae</taxon>
        <taxon>Araneomorphae</taxon>
        <taxon>Entelegynae</taxon>
        <taxon>Araneoidea</taxon>
        <taxon>Araneidae</taxon>
        <taxon>Caerostris</taxon>
    </lineage>
</organism>
<dbReference type="EMBL" id="BPLR01012125">
    <property type="protein sequence ID" value="GIY51551.1"/>
    <property type="molecule type" value="Genomic_DNA"/>
</dbReference>
<reference evidence="1 2" key="1">
    <citation type="submission" date="2021-06" db="EMBL/GenBank/DDBJ databases">
        <title>Caerostris extrusa draft genome.</title>
        <authorList>
            <person name="Kono N."/>
            <person name="Arakawa K."/>
        </authorList>
    </citation>
    <scope>NUCLEOTIDE SEQUENCE [LARGE SCALE GENOMIC DNA]</scope>
</reference>
<evidence type="ECO:0000313" key="2">
    <source>
        <dbReference type="Proteomes" id="UP001054945"/>
    </source>
</evidence>
<evidence type="ECO:0000313" key="1">
    <source>
        <dbReference type="EMBL" id="GIY51551.1"/>
    </source>
</evidence>
<name>A0AAV4U1A2_CAEEX</name>
<protein>
    <submittedName>
        <fullName evidence="1">Uncharacterized protein</fullName>
    </submittedName>
</protein>
<dbReference type="AlphaFoldDB" id="A0AAV4U1A2"/>
<gene>
    <name evidence="1" type="ORF">CEXT_279011</name>
</gene>
<dbReference type="Proteomes" id="UP001054945">
    <property type="component" value="Unassembled WGS sequence"/>
</dbReference>
<sequence>MRAQDSGFPDSKVIAFNSSYMSKSPAYLKVAQTCPARSFGLTTLALEEKRRAKDCELEKRKIGINFELESSTNSVGDVADNVLLSSNYSENKIEDTKK</sequence>
<proteinExistence type="predicted"/>
<keyword evidence="2" id="KW-1185">Reference proteome</keyword>